<evidence type="ECO:0000256" key="9">
    <source>
        <dbReference type="ARBA" id="ARBA00023136"/>
    </source>
</evidence>
<name>A0A840RRI4_9BURK</name>
<dbReference type="SUPFAM" id="SSF56935">
    <property type="entry name" value="Porins"/>
    <property type="match status" value="1"/>
</dbReference>
<dbReference type="InterPro" id="IPR002299">
    <property type="entry name" value="Porin_Neis"/>
</dbReference>
<proteinExistence type="predicted"/>
<dbReference type="InterPro" id="IPR023614">
    <property type="entry name" value="Porin_dom_sf"/>
</dbReference>
<dbReference type="AlphaFoldDB" id="A0A840RRI4"/>
<dbReference type="Pfam" id="PF13609">
    <property type="entry name" value="Porin_4"/>
    <property type="match status" value="1"/>
</dbReference>
<keyword evidence="7" id="KW-0406">Ion transport</keyword>
<dbReference type="CDD" id="cd00342">
    <property type="entry name" value="gram_neg_porins"/>
    <property type="match status" value="1"/>
</dbReference>
<evidence type="ECO:0000313" key="13">
    <source>
        <dbReference type="EMBL" id="MBB5199324.1"/>
    </source>
</evidence>
<reference evidence="13 14" key="1">
    <citation type="submission" date="2020-08" db="EMBL/GenBank/DDBJ databases">
        <title>Genomic Encyclopedia of Type Strains, Phase IV (KMG-IV): sequencing the most valuable type-strain genomes for metagenomic binning, comparative biology and taxonomic classification.</title>
        <authorList>
            <person name="Goeker M."/>
        </authorList>
    </citation>
    <scope>NUCLEOTIDE SEQUENCE [LARGE SCALE GENOMIC DNA]</scope>
    <source>
        <strain evidence="13 14">DSM 23240</strain>
    </source>
</reference>
<accession>A0A840RRI4</accession>
<evidence type="ECO:0000256" key="3">
    <source>
        <dbReference type="ARBA" id="ARBA00022448"/>
    </source>
</evidence>
<evidence type="ECO:0000256" key="11">
    <source>
        <dbReference type="SAM" id="SignalP"/>
    </source>
</evidence>
<feature type="domain" description="Porin" evidence="12">
    <location>
        <begin position="23"/>
        <end position="335"/>
    </location>
</feature>
<evidence type="ECO:0000256" key="8">
    <source>
        <dbReference type="ARBA" id="ARBA00023114"/>
    </source>
</evidence>
<evidence type="ECO:0000256" key="1">
    <source>
        <dbReference type="ARBA" id="ARBA00004571"/>
    </source>
</evidence>
<evidence type="ECO:0000256" key="10">
    <source>
        <dbReference type="ARBA" id="ARBA00023237"/>
    </source>
</evidence>
<evidence type="ECO:0000256" key="7">
    <source>
        <dbReference type="ARBA" id="ARBA00023065"/>
    </source>
</evidence>
<dbReference type="Proteomes" id="UP000571084">
    <property type="component" value="Unassembled WGS sequence"/>
</dbReference>
<dbReference type="RefSeq" id="WP_168055143.1">
    <property type="nucleotide sequence ID" value="NZ_JAAOZT010000006.1"/>
</dbReference>
<keyword evidence="9" id="KW-0472">Membrane</keyword>
<keyword evidence="6 11" id="KW-0732">Signal</keyword>
<feature type="chain" id="PRO_5032270329" evidence="11">
    <location>
        <begin position="38"/>
        <end position="366"/>
    </location>
</feature>
<comment type="caution">
    <text evidence="13">The sequence shown here is derived from an EMBL/GenBank/DDBJ whole genome shotgun (WGS) entry which is preliminary data.</text>
</comment>
<dbReference type="GO" id="GO:0046930">
    <property type="term" value="C:pore complex"/>
    <property type="evidence" value="ECO:0007669"/>
    <property type="project" value="UniProtKB-KW"/>
</dbReference>
<dbReference type="EMBL" id="JACHHQ010000002">
    <property type="protein sequence ID" value="MBB5199324.1"/>
    <property type="molecule type" value="Genomic_DNA"/>
</dbReference>
<dbReference type="GO" id="GO:0009279">
    <property type="term" value="C:cell outer membrane"/>
    <property type="evidence" value="ECO:0007669"/>
    <property type="project" value="UniProtKB-SubCell"/>
</dbReference>
<keyword evidence="10" id="KW-0998">Cell outer membrane</keyword>
<evidence type="ECO:0000256" key="2">
    <source>
        <dbReference type="ARBA" id="ARBA00011233"/>
    </source>
</evidence>
<dbReference type="Gene3D" id="2.40.160.10">
    <property type="entry name" value="Porin"/>
    <property type="match status" value="1"/>
</dbReference>
<evidence type="ECO:0000256" key="4">
    <source>
        <dbReference type="ARBA" id="ARBA00022452"/>
    </source>
</evidence>
<dbReference type="GO" id="GO:0034220">
    <property type="term" value="P:monoatomic ion transmembrane transport"/>
    <property type="evidence" value="ECO:0007669"/>
    <property type="project" value="InterPro"/>
</dbReference>
<feature type="signal peptide" evidence="11">
    <location>
        <begin position="1"/>
        <end position="37"/>
    </location>
</feature>
<dbReference type="PRINTS" id="PR00182">
    <property type="entry name" value="ECOLNEIPORIN"/>
</dbReference>
<evidence type="ECO:0000313" key="14">
    <source>
        <dbReference type="Proteomes" id="UP000571084"/>
    </source>
</evidence>
<gene>
    <name evidence="13" type="ORF">HNR39_001151</name>
</gene>
<dbReference type="InterPro" id="IPR001702">
    <property type="entry name" value="Porin_Gram-ve"/>
</dbReference>
<dbReference type="PRINTS" id="PR00184">
    <property type="entry name" value="NEISSPPORIN"/>
</dbReference>
<evidence type="ECO:0000256" key="6">
    <source>
        <dbReference type="ARBA" id="ARBA00022729"/>
    </source>
</evidence>
<keyword evidence="5" id="KW-0812">Transmembrane</keyword>
<protein>
    <submittedName>
        <fullName evidence="13">Putative porin</fullName>
    </submittedName>
</protein>
<comment type="subcellular location">
    <subcellularLocation>
        <location evidence="1">Cell outer membrane</location>
        <topology evidence="1">Multi-pass membrane protein</topology>
    </subcellularLocation>
</comment>
<evidence type="ECO:0000259" key="12">
    <source>
        <dbReference type="Pfam" id="PF13609"/>
    </source>
</evidence>
<sequence length="366" mass="38488">MSKTVLKSLRTASCLPMVKPLAAAIILAATCAGQAQAQTNVTIYGRVDAGIDYNSNQYNAANGQRGSKWGSGGNSWGTSMFGFKGVEDLGGGLKAIFTLENGFNAANGQTNGGGSTLWSRRSYVGLVGDFGTVKLGRDLTLPSDIVWSLDPTGQQNMGSATLVKGRNWPQTSNQVQYISPSFGGFTAQGAYGFGEVAGATKPLSSSGVALSYVQPSYSVIAMYDVANDNKGQFSTLFTNSKELTLGGTVNIDKLKLYAAYQNLSAPQTVAGPDKANHFWVGANYQLTPALTLIAAAYHVKLNQNVGSANLFMLGTNYSLSKRTLLYASIGTVRNGSNTNFQVETGSGTGLTGQNQNAFYTGVSHSF</sequence>
<dbReference type="InterPro" id="IPR050298">
    <property type="entry name" value="Gram-neg_bact_OMP"/>
</dbReference>
<evidence type="ECO:0000256" key="5">
    <source>
        <dbReference type="ARBA" id="ARBA00022692"/>
    </source>
</evidence>
<dbReference type="GO" id="GO:0015288">
    <property type="term" value="F:porin activity"/>
    <property type="evidence" value="ECO:0007669"/>
    <property type="project" value="UniProtKB-KW"/>
</dbReference>
<comment type="subunit">
    <text evidence="2">Homotrimer.</text>
</comment>
<dbReference type="InterPro" id="IPR033900">
    <property type="entry name" value="Gram_neg_porin_domain"/>
</dbReference>
<organism evidence="13 14">
    <name type="scientific">Glaciimonas immobilis</name>
    <dbReference type="NCBI Taxonomy" id="728004"/>
    <lineage>
        <taxon>Bacteria</taxon>
        <taxon>Pseudomonadati</taxon>
        <taxon>Pseudomonadota</taxon>
        <taxon>Betaproteobacteria</taxon>
        <taxon>Burkholderiales</taxon>
        <taxon>Oxalobacteraceae</taxon>
        <taxon>Glaciimonas</taxon>
    </lineage>
</organism>
<keyword evidence="4" id="KW-1134">Transmembrane beta strand</keyword>
<dbReference type="PANTHER" id="PTHR34501:SF9">
    <property type="entry name" value="MAJOR OUTER MEMBRANE PROTEIN P.IA"/>
    <property type="match status" value="1"/>
</dbReference>
<keyword evidence="14" id="KW-1185">Reference proteome</keyword>
<keyword evidence="8" id="KW-0626">Porin</keyword>
<keyword evidence="3" id="KW-0813">Transport</keyword>
<dbReference type="PANTHER" id="PTHR34501">
    <property type="entry name" value="PROTEIN YDDL-RELATED"/>
    <property type="match status" value="1"/>
</dbReference>